<feature type="domain" description="Peptidase S9 prolyl oligopeptidase catalytic" evidence="3">
    <location>
        <begin position="452"/>
        <end position="664"/>
    </location>
</feature>
<gene>
    <name evidence="4" type="ORF">GPY61_16290</name>
</gene>
<feature type="signal peptide" evidence="2">
    <location>
        <begin position="1"/>
        <end position="23"/>
    </location>
</feature>
<name>A0A7X3G0K3_9BURK</name>
<dbReference type="AlphaFoldDB" id="A0A7X3G0K3"/>
<organism evidence="4 5">
    <name type="scientific">Massilia cellulosiltytica</name>
    <dbReference type="NCBI Taxonomy" id="2683234"/>
    <lineage>
        <taxon>Bacteria</taxon>
        <taxon>Pseudomonadati</taxon>
        <taxon>Pseudomonadota</taxon>
        <taxon>Betaproteobacteria</taxon>
        <taxon>Burkholderiales</taxon>
        <taxon>Oxalobacteraceae</taxon>
        <taxon>Telluria group</taxon>
        <taxon>Massilia</taxon>
    </lineage>
</organism>
<evidence type="ECO:0000256" key="1">
    <source>
        <dbReference type="ARBA" id="ARBA00022801"/>
    </source>
</evidence>
<dbReference type="EMBL" id="WSES01000004">
    <property type="protein sequence ID" value="MVW61491.1"/>
    <property type="molecule type" value="Genomic_DNA"/>
</dbReference>
<dbReference type="RefSeq" id="WP_056124728.1">
    <property type="nucleotide sequence ID" value="NZ_WSES01000004.1"/>
</dbReference>
<comment type="caution">
    <text evidence="4">The sequence shown here is derived from an EMBL/GenBank/DDBJ whole genome shotgun (WGS) entry which is preliminary data.</text>
</comment>
<dbReference type="PANTHER" id="PTHR42776:SF27">
    <property type="entry name" value="DIPEPTIDYL PEPTIDASE FAMILY MEMBER 6"/>
    <property type="match status" value="1"/>
</dbReference>
<sequence>MLPRRTLPYFFALSASLAGAAWAAPAAVATPPAIAFFQHAAIHRVALSPDARYLAVRAGAPDRKDYLAVIDLATNKPTVVAAFDDADIDDFEWVNGTRLVFDLTEKNTGQGDVRHGPGLYAVDRDGQHFAQLADRYFDSASRHELIGKVPMQPWNTFLIRQRPRKDDMIYVSRPIWDAGDEHLYTDLVRLNTRTGHAQTIPRPGPVTSWLLDHEGEPRLATAVKDGRMTIYYRDPADQDKWRTLAQFAAYTASEGAFSPVSFGPDGTLYVAAHNGHDTEALYAYDLKAGKLAAEPLLVTRGYDFTGSLVKSRTKLLGALITTDARSNEWFDPGMKALQDKLDKLLPATVNLIDVPADDSPWVLIRSYSDAIPMRYTLYNTATDQFNDIGSSRPAIDPKRMGRQQMVRYKARDGLEIPALLTLPRGANKNLPMVVLVHGGPWVHGAVWGWDPDSQFLASRGYAVLEPDYRGSTGYGFRHYQAGWKQWGRAMQDDLADGTRWAIAQGYADPKRICIAGASYGGYATLMGLVNDPDLYKCGVDWVGVTDINLMYTGAWSRESDLTDQWKAYGMPELIGDRVKDAAQLKATSPIEQAARITQPVLLAYGGVDRRVPLYHGQKFYDAVTKTNRNVEWIEYPEEGHGWHLPKNSVDFWTRVEAFLDKNIGPGGGR</sequence>
<evidence type="ECO:0000313" key="5">
    <source>
        <dbReference type="Proteomes" id="UP000443353"/>
    </source>
</evidence>
<keyword evidence="1" id="KW-0378">Hydrolase</keyword>
<dbReference type="InterPro" id="IPR001375">
    <property type="entry name" value="Peptidase_S9_cat"/>
</dbReference>
<dbReference type="SUPFAM" id="SSF82171">
    <property type="entry name" value="DPP6 N-terminal domain-like"/>
    <property type="match status" value="1"/>
</dbReference>
<dbReference type="InterPro" id="IPR029058">
    <property type="entry name" value="AB_hydrolase_fold"/>
</dbReference>
<accession>A0A7X3G0K3</accession>
<dbReference type="Pfam" id="PF00326">
    <property type="entry name" value="Peptidase_S9"/>
    <property type="match status" value="1"/>
</dbReference>
<evidence type="ECO:0000256" key="2">
    <source>
        <dbReference type="SAM" id="SignalP"/>
    </source>
</evidence>
<keyword evidence="5" id="KW-1185">Reference proteome</keyword>
<keyword evidence="2" id="KW-0732">Signal</keyword>
<dbReference type="SUPFAM" id="SSF53474">
    <property type="entry name" value="alpha/beta-Hydrolases"/>
    <property type="match status" value="1"/>
</dbReference>
<protein>
    <submittedName>
        <fullName evidence="4">Prolyl oligopeptidase family serine peptidase</fullName>
    </submittedName>
</protein>
<dbReference type="Proteomes" id="UP000443353">
    <property type="component" value="Unassembled WGS sequence"/>
</dbReference>
<feature type="chain" id="PRO_5030692950" evidence="2">
    <location>
        <begin position="24"/>
        <end position="669"/>
    </location>
</feature>
<dbReference type="Gene3D" id="3.40.50.1820">
    <property type="entry name" value="alpha/beta hydrolase"/>
    <property type="match status" value="1"/>
</dbReference>
<dbReference type="PANTHER" id="PTHR42776">
    <property type="entry name" value="SERINE PEPTIDASE S9 FAMILY MEMBER"/>
    <property type="match status" value="1"/>
</dbReference>
<proteinExistence type="predicted"/>
<evidence type="ECO:0000259" key="3">
    <source>
        <dbReference type="Pfam" id="PF00326"/>
    </source>
</evidence>
<dbReference type="GO" id="GO:0006508">
    <property type="term" value="P:proteolysis"/>
    <property type="evidence" value="ECO:0007669"/>
    <property type="project" value="InterPro"/>
</dbReference>
<dbReference type="GO" id="GO:0004252">
    <property type="term" value="F:serine-type endopeptidase activity"/>
    <property type="evidence" value="ECO:0007669"/>
    <property type="project" value="TreeGrafter"/>
</dbReference>
<reference evidence="4 5" key="1">
    <citation type="submission" date="2019-12" db="EMBL/GenBank/DDBJ databases">
        <authorList>
            <person name="Li C."/>
            <person name="Zhao J."/>
        </authorList>
    </citation>
    <scope>NUCLEOTIDE SEQUENCE [LARGE SCALE GENOMIC DNA]</scope>
    <source>
        <strain evidence="4 5">NEAU-DD11</strain>
    </source>
</reference>
<evidence type="ECO:0000313" key="4">
    <source>
        <dbReference type="EMBL" id="MVW61491.1"/>
    </source>
</evidence>